<evidence type="ECO:0000313" key="3">
    <source>
        <dbReference type="Proteomes" id="UP000541636"/>
    </source>
</evidence>
<evidence type="ECO:0000256" key="1">
    <source>
        <dbReference type="ARBA" id="ARBA00022801"/>
    </source>
</evidence>
<dbReference type="SUPFAM" id="SSF63817">
    <property type="entry name" value="Sortase"/>
    <property type="match status" value="1"/>
</dbReference>
<dbReference type="CDD" id="cd05828">
    <property type="entry name" value="Sortase_D_1"/>
    <property type="match status" value="1"/>
</dbReference>
<keyword evidence="3" id="KW-1185">Reference proteome</keyword>
<dbReference type="InterPro" id="IPR023365">
    <property type="entry name" value="Sortase_dom-sf"/>
</dbReference>
<dbReference type="AlphaFoldDB" id="A0A846ZMW4"/>
<dbReference type="InterPro" id="IPR005754">
    <property type="entry name" value="Sortase"/>
</dbReference>
<dbReference type="Gene3D" id="2.40.260.10">
    <property type="entry name" value="Sortase"/>
    <property type="match status" value="1"/>
</dbReference>
<name>A0A846ZMW4_9GAMM</name>
<dbReference type="InterPro" id="IPR041999">
    <property type="entry name" value="Sortase_D_1"/>
</dbReference>
<organism evidence="2 3">
    <name type="scientific">Oleiagrimonas citrea</name>
    <dbReference type="NCBI Taxonomy" id="1665687"/>
    <lineage>
        <taxon>Bacteria</taxon>
        <taxon>Pseudomonadati</taxon>
        <taxon>Pseudomonadota</taxon>
        <taxon>Gammaproteobacteria</taxon>
        <taxon>Lysobacterales</taxon>
        <taxon>Rhodanobacteraceae</taxon>
        <taxon>Oleiagrimonas</taxon>
    </lineage>
</organism>
<protein>
    <submittedName>
        <fullName evidence="2">Class GN sortase</fullName>
        <ecNumber evidence="2">3.4.22.-</ecNumber>
    </submittedName>
</protein>
<comment type="caution">
    <text evidence="2">The sequence shown here is derived from an EMBL/GenBank/DDBJ whole genome shotgun (WGS) entry which is preliminary data.</text>
</comment>
<dbReference type="EC" id="3.4.22.-" evidence="2"/>
<dbReference type="InterPro" id="IPR022445">
    <property type="entry name" value="Sortase_proteobact_type"/>
</dbReference>
<proteinExistence type="predicted"/>
<evidence type="ECO:0000313" key="2">
    <source>
        <dbReference type="EMBL" id="NKZ39326.1"/>
    </source>
</evidence>
<dbReference type="GO" id="GO:0016787">
    <property type="term" value="F:hydrolase activity"/>
    <property type="evidence" value="ECO:0007669"/>
    <property type="project" value="UniProtKB-KW"/>
</dbReference>
<dbReference type="Proteomes" id="UP000541636">
    <property type="component" value="Unassembled WGS sequence"/>
</dbReference>
<dbReference type="NCBIfam" id="TIGR03784">
    <property type="entry name" value="marine_sortase"/>
    <property type="match status" value="1"/>
</dbReference>
<sequence length="204" mass="22295">MLRRTRWLVPVLLGIAVLLGGRAGWIHAKAMLAQVLLERAWAGSDHGRHLRRPWPWADMAPIARLRVPRLHQDLIVLDRDSGQALAFGPGWTPSSAAPGASGLSVISAHRDTQFDFLGKLHTGDRILLNSAEGATRYRVMRAEVVDSRHARLPAADSADGLLLVTCYPFDAIVPGGPLRYVVLAQRVDDATQPIARRIASISAR</sequence>
<gene>
    <name evidence="2" type="ORF">HF690_10240</name>
</gene>
<keyword evidence="1 2" id="KW-0378">Hydrolase</keyword>
<dbReference type="NCBIfam" id="TIGR01076">
    <property type="entry name" value="sortase_fam"/>
    <property type="match status" value="1"/>
</dbReference>
<reference evidence="2 3" key="1">
    <citation type="journal article" date="2017" name="Int. J. Syst. Evol. Microbiol.">
        <title>Oleiagrimonas citrea sp. nov., a marine bacterium isolated from tidal flat sediment and emended description of the genus Oleiagrimonas Fang et al. 2015 and Oleiagrimonas soli.</title>
        <authorList>
            <person name="Yang S.H."/>
            <person name="Seo H.S."/>
            <person name="Seong C.N."/>
            <person name="Kwon K.K."/>
        </authorList>
    </citation>
    <scope>NUCLEOTIDE SEQUENCE [LARGE SCALE GENOMIC DNA]</scope>
    <source>
        <strain evidence="2 3">MEBiC09124</strain>
    </source>
</reference>
<dbReference type="Pfam" id="PF04203">
    <property type="entry name" value="Sortase"/>
    <property type="match status" value="1"/>
</dbReference>
<dbReference type="EMBL" id="JAAZQD010000004">
    <property type="protein sequence ID" value="NKZ39326.1"/>
    <property type="molecule type" value="Genomic_DNA"/>
</dbReference>
<accession>A0A846ZMW4</accession>